<proteinExistence type="predicted"/>
<organism evidence="3 4">
    <name type="scientific">Candidatus Kerfeldbacteria bacterium RIFOXYB2_FULL_38_14</name>
    <dbReference type="NCBI Taxonomy" id="1798547"/>
    <lineage>
        <taxon>Bacteria</taxon>
        <taxon>Candidatus Kerfeldiibacteriota</taxon>
    </lineage>
</organism>
<evidence type="ECO:0000259" key="2">
    <source>
        <dbReference type="Pfam" id="PF18914"/>
    </source>
</evidence>
<keyword evidence="1" id="KW-0472">Membrane</keyword>
<evidence type="ECO:0000313" key="3">
    <source>
        <dbReference type="EMBL" id="OGY87632.1"/>
    </source>
</evidence>
<sequence>MKKNVIISFIIVAILFGGGGFYWGVYYQKSQITVPDFFQMDPSQGPRGMGNINGSTNRGNGPAGFGGMTRGEVLSVDGRSVVVKLQEGGSKTIYYSDATTVQKSTSGSISDVQVGETVMVNGSSNSDGSVTAQTIQLVSAFDTAPQ</sequence>
<feature type="domain" description="DUF5666" evidence="2">
    <location>
        <begin position="70"/>
        <end position="135"/>
    </location>
</feature>
<evidence type="ECO:0000256" key="1">
    <source>
        <dbReference type="SAM" id="Phobius"/>
    </source>
</evidence>
<dbReference type="Proteomes" id="UP000176420">
    <property type="component" value="Unassembled WGS sequence"/>
</dbReference>
<accession>A0A1G2BER1</accession>
<reference evidence="3 4" key="1">
    <citation type="journal article" date="2016" name="Nat. Commun.">
        <title>Thousands of microbial genomes shed light on interconnected biogeochemical processes in an aquifer system.</title>
        <authorList>
            <person name="Anantharaman K."/>
            <person name="Brown C.T."/>
            <person name="Hug L.A."/>
            <person name="Sharon I."/>
            <person name="Castelle C.J."/>
            <person name="Probst A.J."/>
            <person name="Thomas B.C."/>
            <person name="Singh A."/>
            <person name="Wilkins M.J."/>
            <person name="Karaoz U."/>
            <person name="Brodie E.L."/>
            <person name="Williams K.H."/>
            <person name="Hubbard S.S."/>
            <person name="Banfield J.F."/>
        </authorList>
    </citation>
    <scope>NUCLEOTIDE SEQUENCE [LARGE SCALE GENOMIC DNA]</scope>
</reference>
<feature type="transmembrane region" description="Helical" evidence="1">
    <location>
        <begin position="6"/>
        <end position="25"/>
    </location>
</feature>
<keyword evidence="1" id="KW-0812">Transmembrane</keyword>
<keyword evidence="1" id="KW-1133">Transmembrane helix</keyword>
<evidence type="ECO:0000313" key="4">
    <source>
        <dbReference type="Proteomes" id="UP000176420"/>
    </source>
</evidence>
<gene>
    <name evidence="3" type="ORF">A2319_04245</name>
</gene>
<comment type="caution">
    <text evidence="3">The sequence shown here is derived from an EMBL/GenBank/DDBJ whole genome shotgun (WGS) entry which is preliminary data.</text>
</comment>
<dbReference type="InterPro" id="IPR043724">
    <property type="entry name" value="DUF5666"/>
</dbReference>
<name>A0A1G2BER1_9BACT</name>
<dbReference type="Pfam" id="PF18914">
    <property type="entry name" value="DUF5666"/>
    <property type="match status" value="1"/>
</dbReference>
<protein>
    <recommendedName>
        <fullName evidence="2">DUF5666 domain-containing protein</fullName>
    </recommendedName>
</protein>
<dbReference type="AlphaFoldDB" id="A0A1G2BER1"/>
<dbReference type="EMBL" id="MHKI01000006">
    <property type="protein sequence ID" value="OGY87632.1"/>
    <property type="molecule type" value="Genomic_DNA"/>
</dbReference>